<feature type="binding site" description="proximal binding residue" evidence="4">
    <location>
        <position position="388"/>
    </location>
    <ligand>
        <name>heme b</name>
        <dbReference type="ChEBI" id="CHEBI:60344"/>
    </ligand>
    <ligandPart>
        <name>Fe</name>
        <dbReference type="ChEBI" id="CHEBI:18248"/>
    </ligandPart>
</feature>
<keyword evidence="5 7" id="KW-0223">Dioxygenase</keyword>
<dbReference type="InterPro" id="IPR000898">
    <property type="entry name" value="Indolamine_dOase"/>
</dbReference>
<dbReference type="EC" id="1.13.11.52" evidence="5"/>
<feature type="compositionally biased region" description="Low complexity" evidence="6">
    <location>
        <begin position="305"/>
        <end position="316"/>
    </location>
</feature>
<feature type="region of interest" description="Disordered" evidence="6">
    <location>
        <begin position="294"/>
        <end position="324"/>
    </location>
</feature>
<comment type="similarity">
    <text evidence="1 5">Belongs to the indoleamine 2,3-dioxygenase family.</text>
</comment>
<dbReference type="InterPro" id="IPR037217">
    <property type="entry name" value="Trp/Indoleamine_2_3_dOase-like"/>
</dbReference>
<dbReference type="GO" id="GO:0019441">
    <property type="term" value="P:L-tryptophan catabolic process to kynurenine"/>
    <property type="evidence" value="ECO:0007669"/>
    <property type="project" value="UniProtKB-UniRule"/>
</dbReference>
<dbReference type="PANTHER" id="PTHR28657">
    <property type="entry name" value="INDOLEAMINE 2,3-DIOXYGENASE"/>
    <property type="match status" value="1"/>
</dbReference>
<keyword evidence="8" id="KW-1185">Reference proteome</keyword>
<dbReference type="GO" id="GO:0020037">
    <property type="term" value="F:heme binding"/>
    <property type="evidence" value="ECO:0007669"/>
    <property type="project" value="UniProtKB-UniRule"/>
</dbReference>
<dbReference type="PANTHER" id="PTHR28657:SF10">
    <property type="entry name" value="INDOLEAMINE 2,3-DIOXYGENASE"/>
    <property type="match status" value="1"/>
</dbReference>
<dbReference type="GO" id="GO:0005737">
    <property type="term" value="C:cytoplasm"/>
    <property type="evidence" value="ECO:0007669"/>
    <property type="project" value="TreeGrafter"/>
</dbReference>
<keyword evidence="2 4" id="KW-0479">Metal-binding</keyword>
<protein>
    <recommendedName>
        <fullName evidence="5">Indoleamine 2,3-dioxygenase</fullName>
        <ecNumber evidence="5">1.13.11.52</ecNumber>
    </recommendedName>
</protein>
<evidence type="ECO:0000256" key="3">
    <source>
        <dbReference type="ARBA" id="ARBA00023004"/>
    </source>
</evidence>
<dbReference type="GO" id="GO:0034354">
    <property type="term" value="P:'de novo' NAD+ biosynthetic process from L-tryptophan"/>
    <property type="evidence" value="ECO:0007669"/>
    <property type="project" value="TreeGrafter"/>
</dbReference>
<dbReference type="SUPFAM" id="SSF140959">
    <property type="entry name" value="Indolic compounds 2,3-dioxygenase-like"/>
    <property type="match status" value="1"/>
</dbReference>
<dbReference type="Proteomes" id="UP000799436">
    <property type="component" value="Unassembled WGS sequence"/>
</dbReference>
<evidence type="ECO:0000256" key="2">
    <source>
        <dbReference type="ARBA" id="ARBA00022723"/>
    </source>
</evidence>
<evidence type="ECO:0000313" key="8">
    <source>
        <dbReference type="Proteomes" id="UP000799436"/>
    </source>
</evidence>
<gene>
    <name evidence="7" type="ORF">EJ03DRAFT_388473</name>
</gene>
<reference evidence="7" key="1">
    <citation type="journal article" date="2020" name="Stud. Mycol.">
        <title>101 Dothideomycetes genomes: a test case for predicting lifestyles and emergence of pathogens.</title>
        <authorList>
            <person name="Haridas S."/>
            <person name="Albert R."/>
            <person name="Binder M."/>
            <person name="Bloem J."/>
            <person name="Labutti K."/>
            <person name="Salamov A."/>
            <person name="Andreopoulos B."/>
            <person name="Baker S."/>
            <person name="Barry K."/>
            <person name="Bills G."/>
            <person name="Bluhm B."/>
            <person name="Cannon C."/>
            <person name="Castanera R."/>
            <person name="Culley D."/>
            <person name="Daum C."/>
            <person name="Ezra D."/>
            <person name="Gonzalez J."/>
            <person name="Henrissat B."/>
            <person name="Kuo A."/>
            <person name="Liang C."/>
            <person name="Lipzen A."/>
            <person name="Lutzoni F."/>
            <person name="Magnuson J."/>
            <person name="Mondo S."/>
            <person name="Nolan M."/>
            <person name="Ohm R."/>
            <person name="Pangilinan J."/>
            <person name="Park H.-J."/>
            <person name="Ramirez L."/>
            <person name="Alfaro M."/>
            <person name="Sun H."/>
            <person name="Tritt A."/>
            <person name="Yoshinaga Y."/>
            <person name="Zwiers L.-H."/>
            <person name="Turgeon B."/>
            <person name="Goodwin S."/>
            <person name="Spatafora J."/>
            <person name="Crous P."/>
            <person name="Grigoriev I."/>
        </authorList>
    </citation>
    <scope>NUCLEOTIDE SEQUENCE</scope>
    <source>
        <strain evidence="7">CBS 116005</strain>
    </source>
</reference>
<name>A0A6G1LF93_9PEZI</name>
<keyword evidence="4 5" id="KW-0349">Heme</keyword>
<organism evidence="7 8">
    <name type="scientific">Teratosphaeria nubilosa</name>
    <dbReference type="NCBI Taxonomy" id="161662"/>
    <lineage>
        <taxon>Eukaryota</taxon>
        <taxon>Fungi</taxon>
        <taxon>Dikarya</taxon>
        <taxon>Ascomycota</taxon>
        <taxon>Pezizomycotina</taxon>
        <taxon>Dothideomycetes</taxon>
        <taxon>Dothideomycetidae</taxon>
        <taxon>Mycosphaerellales</taxon>
        <taxon>Teratosphaeriaceae</taxon>
        <taxon>Teratosphaeria</taxon>
    </lineage>
</organism>
<proteinExistence type="inferred from homology"/>
<dbReference type="PROSITE" id="PS00876">
    <property type="entry name" value="IDO_1"/>
    <property type="match status" value="1"/>
</dbReference>
<dbReference type="EMBL" id="ML995821">
    <property type="protein sequence ID" value="KAF2771098.1"/>
    <property type="molecule type" value="Genomic_DNA"/>
</dbReference>
<accession>A0A6G1LF93</accession>
<comment type="function">
    <text evidence="5">Produces N-formyl-kynurenine through the oxidation of tryptophan.</text>
</comment>
<evidence type="ECO:0000256" key="4">
    <source>
        <dbReference type="PIRSR" id="PIRSR600898-1"/>
    </source>
</evidence>
<comment type="catalytic activity">
    <reaction evidence="5">
        <text>L-tryptophan + O2 = N-formyl-L-kynurenine</text>
        <dbReference type="Rhea" id="RHEA:24536"/>
        <dbReference type="ChEBI" id="CHEBI:15379"/>
        <dbReference type="ChEBI" id="CHEBI:57912"/>
        <dbReference type="ChEBI" id="CHEBI:58629"/>
    </reaction>
</comment>
<evidence type="ECO:0000256" key="1">
    <source>
        <dbReference type="ARBA" id="ARBA00007119"/>
    </source>
</evidence>
<sequence>MSPHAVDTSHAAPITDSLLQKRFDVSCNGFVPATVPLDRLPNDYYEPWERIIHNLARLLQDRTIRSMIDALEVLTIDRLESELERRRAYTILAMLTQAYQWGGDIPAEVLPPAIAKPFLDISNKMNMPPVMTYAASNLWNFSSTSSDFSDLDSIRSTHTFTGIEDESWFFMISVAMETRAARAVPVMLRAMEAAKQKDYELVTQALEDLQRCIQEVGSVLDRMHERCNPDVFFNQIRPFLAGSKNMAAAGLPRGVFYDQGDGKGQWIQLRGGSNGQSSLIQFWDVVLEVQHETEGAVNPHTPDVSRPSTPGSSSTSSERKGKQQSFFEEVRGYMPEPHRRLLQHVEQNTTIRKFALSCSTSSASEVERQLRTQYDATIKTLTDFRSLHIGIVTRYIVLPSKKAAASNEKLRNLATASAGSEGKEDELVGSGGSRLLPFLKQARDETARTAKGWGSAAGHVARARI</sequence>
<evidence type="ECO:0000313" key="7">
    <source>
        <dbReference type="EMBL" id="KAF2771098.1"/>
    </source>
</evidence>
<dbReference type="GO" id="GO:0033754">
    <property type="term" value="F:indoleamine 2,3-dioxygenase activity"/>
    <property type="evidence" value="ECO:0007669"/>
    <property type="project" value="UniProtKB-EC"/>
</dbReference>
<dbReference type="GO" id="GO:0046872">
    <property type="term" value="F:metal ion binding"/>
    <property type="evidence" value="ECO:0007669"/>
    <property type="project" value="UniProtKB-UniRule"/>
</dbReference>
<keyword evidence="3 4" id="KW-0408">Iron</keyword>
<dbReference type="AlphaFoldDB" id="A0A6G1LF93"/>
<evidence type="ECO:0000256" key="6">
    <source>
        <dbReference type="SAM" id="MobiDB-lite"/>
    </source>
</evidence>
<dbReference type="OrthoDB" id="540174at2759"/>
<dbReference type="Pfam" id="PF01231">
    <property type="entry name" value="IDO"/>
    <property type="match status" value="1"/>
</dbReference>
<dbReference type="Gene3D" id="1.20.58.480">
    <property type="match status" value="1"/>
</dbReference>
<keyword evidence="5" id="KW-0560">Oxidoreductase</keyword>
<evidence type="ECO:0000256" key="5">
    <source>
        <dbReference type="RuleBase" id="RU369119"/>
    </source>
</evidence>